<dbReference type="RefSeq" id="WP_093005096.1">
    <property type="nucleotide sequence ID" value="NZ_FNBC01000002.1"/>
</dbReference>
<dbReference type="AlphaFoldDB" id="A0A1G7D9N8"/>
<sequence>MDPGLEAAFRYVERFLFGDANRPGLTVYDVERLVGYPAKGEGPLSYTLPRAQALSGVQAVRLHYYPKDPHLQLIVEIEDREGRKHLRHFRWNGFTWEVPEGKRGDLRSTEESLGFLKVGEDYFLGFPQEEAKALEEAVRKGEALGAKYLLCPRCGARVFYAPSVRPAEVVCPRCGNPTLLFKTFSGLEPVKDPLEALAEEQRALRRAIEELLAYLKRKLGP</sequence>
<evidence type="ECO:0000313" key="1">
    <source>
        <dbReference type="EMBL" id="SDE48358.1"/>
    </source>
</evidence>
<protein>
    <submittedName>
        <fullName evidence="1">Uncharacterized protein</fullName>
    </submittedName>
</protein>
<accession>A0A1G7D9N8</accession>
<reference evidence="2" key="1">
    <citation type="submission" date="2016-10" db="EMBL/GenBank/DDBJ databases">
        <authorList>
            <person name="Varghese N."/>
            <person name="Submissions S."/>
        </authorList>
    </citation>
    <scope>NUCLEOTIDE SEQUENCE [LARGE SCALE GENOMIC DNA]</scope>
    <source>
        <strain evidence="2">CGMCC 1.6992</strain>
    </source>
</reference>
<name>A0A1G7D9N8_9DEIN</name>
<gene>
    <name evidence="1" type="ORF">SAMN04488243_10263</name>
</gene>
<dbReference type="EMBL" id="FNBC01000002">
    <property type="protein sequence ID" value="SDE48358.1"/>
    <property type="molecule type" value="Genomic_DNA"/>
</dbReference>
<dbReference type="OrthoDB" id="30944at2"/>
<evidence type="ECO:0000313" key="2">
    <source>
        <dbReference type="Proteomes" id="UP000199446"/>
    </source>
</evidence>
<dbReference type="STRING" id="482827.SAMN04488243_10263"/>
<proteinExistence type="predicted"/>
<dbReference type="Proteomes" id="UP000199446">
    <property type="component" value="Unassembled WGS sequence"/>
</dbReference>
<keyword evidence="2" id="KW-1185">Reference proteome</keyword>
<organism evidence="1 2">
    <name type="scientific">Thermus arciformis</name>
    <dbReference type="NCBI Taxonomy" id="482827"/>
    <lineage>
        <taxon>Bacteria</taxon>
        <taxon>Thermotogati</taxon>
        <taxon>Deinococcota</taxon>
        <taxon>Deinococci</taxon>
        <taxon>Thermales</taxon>
        <taxon>Thermaceae</taxon>
        <taxon>Thermus</taxon>
    </lineage>
</organism>